<protein>
    <submittedName>
        <fullName evidence="6">Cna B domain protein</fullName>
    </submittedName>
</protein>
<dbReference type="OrthoDB" id="134442at2"/>
<feature type="domain" description="SD-repeat containing protein B" evidence="5">
    <location>
        <begin position="438"/>
        <end position="556"/>
    </location>
</feature>
<feature type="domain" description="SD-repeat containing protein B" evidence="5">
    <location>
        <begin position="1070"/>
        <end position="1162"/>
    </location>
</feature>
<name>A7NHU6_ROSCS</name>
<evidence type="ECO:0000256" key="3">
    <source>
        <dbReference type="ARBA" id="ARBA00022729"/>
    </source>
</evidence>
<evidence type="ECO:0000256" key="2">
    <source>
        <dbReference type="ARBA" id="ARBA00022525"/>
    </source>
</evidence>
<dbReference type="InterPro" id="IPR051417">
    <property type="entry name" value="SDr/BOS_complex"/>
</dbReference>
<dbReference type="GO" id="GO:0005576">
    <property type="term" value="C:extracellular region"/>
    <property type="evidence" value="ECO:0007669"/>
    <property type="project" value="UniProtKB-SubCell"/>
</dbReference>
<organism evidence="6 7">
    <name type="scientific">Roseiflexus castenholzii (strain DSM 13941 / HLO8)</name>
    <dbReference type="NCBI Taxonomy" id="383372"/>
    <lineage>
        <taxon>Bacteria</taxon>
        <taxon>Bacillati</taxon>
        <taxon>Chloroflexota</taxon>
        <taxon>Chloroflexia</taxon>
        <taxon>Chloroflexales</taxon>
        <taxon>Roseiflexineae</taxon>
        <taxon>Roseiflexaceae</taxon>
        <taxon>Roseiflexus</taxon>
    </lineage>
</organism>
<dbReference type="EMBL" id="CP000804">
    <property type="protein sequence ID" value="ABU57043.1"/>
    <property type="molecule type" value="Genomic_DNA"/>
</dbReference>
<proteinExistence type="predicted"/>
<feature type="domain" description="SD-repeat containing protein B" evidence="5">
    <location>
        <begin position="2569"/>
        <end position="2678"/>
    </location>
</feature>
<feature type="domain" description="SD-repeat containing protein B" evidence="5">
    <location>
        <begin position="49"/>
        <end position="112"/>
    </location>
</feature>
<dbReference type="Proteomes" id="UP000000263">
    <property type="component" value="Chromosome"/>
</dbReference>
<reference evidence="6 7" key="1">
    <citation type="submission" date="2007-08" db="EMBL/GenBank/DDBJ databases">
        <title>Complete sequence of Roseiflexus castenholzii DSM 13941.</title>
        <authorList>
            <consortium name="US DOE Joint Genome Institute"/>
            <person name="Copeland A."/>
            <person name="Lucas S."/>
            <person name="Lapidus A."/>
            <person name="Barry K."/>
            <person name="Glavina del Rio T."/>
            <person name="Dalin E."/>
            <person name="Tice H."/>
            <person name="Pitluck S."/>
            <person name="Thompson L.S."/>
            <person name="Brettin T."/>
            <person name="Bruce D."/>
            <person name="Detter J.C."/>
            <person name="Han C."/>
            <person name="Tapia R."/>
            <person name="Schmutz J."/>
            <person name="Larimer F."/>
            <person name="Land M."/>
            <person name="Hauser L."/>
            <person name="Kyrpides N."/>
            <person name="Mikhailova N."/>
            <person name="Bryant D.A."/>
            <person name="Hanada S."/>
            <person name="Tsukatani Y."/>
            <person name="Richardson P."/>
        </authorList>
    </citation>
    <scope>NUCLEOTIDE SEQUENCE [LARGE SCALE GENOMIC DNA]</scope>
    <source>
        <strain evidence="7">DSM 13941 / HLO8</strain>
    </source>
</reference>
<evidence type="ECO:0000313" key="7">
    <source>
        <dbReference type="Proteomes" id="UP000000263"/>
    </source>
</evidence>
<feature type="domain" description="SD-repeat containing protein B" evidence="5">
    <location>
        <begin position="2447"/>
        <end position="2563"/>
    </location>
</feature>
<feature type="region of interest" description="Disordered" evidence="4">
    <location>
        <begin position="2845"/>
        <end position="2876"/>
    </location>
</feature>
<dbReference type="Pfam" id="PF17210">
    <property type="entry name" value="SdrD_B"/>
    <property type="match status" value="14"/>
</dbReference>
<keyword evidence="7" id="KW-1185">Reference proteome</keyword>
<dbReference type="STRING" id="383372.Rcas_0929"/>
<evidence type="ECO:0000256" key="4">
    <source>
        <dbReference type="SAM" id="MobiDB-lite"/>
    </source>
</evidence>
<evidence type="ECO:0000259" key="5">
    <source>
        <dbReference type="Pfam" id="PF17210"/>
    </source>
</evidence>
<dbReference type="PANTHER" id="PTHR23303">
    <property type="entry name" value="CARBOXYPEPTIDASE REGULATORY REGION-CONTAINING"/>
    <property type="match status" value="1"/>
</dbReference>
<feature type="domain" description="SD-repeat containing protein B" evidence="5">
    <location>
        <begin position="295"/>
        <end position="365"/>
    </location>
</feature>
<dbReference type="InterPro" id="IPR013783">
    <property type="entry name" value="Ig-like_fold"/>
</dbReference>
<keyword evidence="3" id="KW-0732">Signal</keyword>
<feature type="domain" description="SD-repeat containing protein B" evidence="5">
    <location>
        <begin position="1874"/>
        <end position="1966"/>
    </location>
</feature>
<feature type="domain" description="SD-repeat containing protein B" evidence="5">
    <location>
        <begin position="1985"/>
        <end position="2086"/>
    </location>
</feature>
<feature type="domain" description="SD-repeat containing protein B" evidence="5">
    <location>
        <begin position="2220"/>
        <end position="2340"/>
    </location>
</feature>
<evidence type="ECO:0000313" key="6">
    <source>
        <dbReference type="EMBL" id="ABU57043.1"/>
    </source>
</evidence>
<dbReference type="HOGENOM" id="CLU_226507_0_0_0"/>
<dbReference type="KEGG" id="rca:Rcas_0929"/>
<sequence>MATTHTSHRARRLHMRRWAVISAAALMLSTLLAFFGARVASAVGDLTVRVYADSNRNGQYDGGEPAVSGVPVSVFNTDNNLLYSVNTNASGLAIFPNTPNGDYRVEVTNPNNGLPNGTVVSVPGPTTPGQDNALVFFVNINNAPVQRDVGLRSLDASGIDAGAPAGFRTIVVRAWDDQDANGIQDAGEPGLSGLTLGLYTPSNVLVATATAGPDGTYRFVDNVPAGVSNYTIRVTGGIPAGWVLTTPNANFDSEDRRDSDAQLVVGEPRITVPNAARGVNDDSLDVGFARGAVSGFVWRDLDQNGLRDPGEPFINGVEVELRDSSDNLIDTQTTRSILNDPANRAGFFEFVSVPLTATYRVRIPNDEFNAATDPLYGHATPPNQTATPPAIGDQGLINGTTDGPAVIGASDFLQTPNFTLDATNRRNETSNFGLYAGTVGDFVWHDVNRNGSVDPLETTLGLANALVFVDLDSDCQIDTGEPQMTTDLYGNYRFDSLPLGITYTVVLDASNFAPGGALEGLGYTTGAPCGSTEGVVITTTLLTASQPTDFTVDFGIVRAEIGNFVWEDDNGNGIFDLSETGIQSVTVQLYGAGPDNTFFTVDDVTIGLSQTTNASGIYTITDILSGTYYATFDLSALPPAYVASIVTPTGWLSVDPPASSSDDVNDVRALVSGRVWRTPTFTIARGSQNPGVDAAVYRPASLSGRVFFDQNGNNQDETSPEPGLSNFTVNLLRAADNTLMMTTTTLADGSYAFSSVAPLTYVVEIVRPDPSNWSFVAPDNPSAGDPLASDVDANGRTSVLTVTSGITVTDVDAGLRGNNIVQGYVFFDRDGSFTQTANDQALNSATATLTVTVATVNLTTTYTLTATTTGSDPNYSFAGLPGGTAGVTYTLAFAPPDGTYTASLADVGGNDALDSDGPFIAVTGATVGVSNTLDYDQGYWRPVTVRARIFDEITALPPDNVYNVGDTGITTATVTITTTNGAVTPLGSSGIDSTGVVTFTLPPTTTTYWLNVPTPAGFTPSPGNTGALEVNTPSPLLADNTAPSPTTEFQFGYFRPGAVTGAVRFDRDADNNLFGDSEPGMQGVTVTLRLGGSDVLTTTTDATGAYTFTNVAPANGYSVWVINPDTANFLLVTPTGGDNDMQSTDGGNTYAETNPFTVTSGAVVSGSSDAAVRGRSTVNGAVWEDLNGNGVRDGGEGVGALPGVTVNLTVTVNLPGLLSTQIVTTTTTDASGAYTVTNLPGWASVSSEVSFTLRFATPTGWYETLADVGTQPATDDSDGIGAGVDQLDDQGLQRNTTATRDRGYYQGVTVVARVFEENPPVDNAFATGDTGITTATVTITTTNGTVTPLSVTPIDASGLITFTLVPTDSATPYWVNVAPISGFTRSPGNTGAAQVTPNPTSGQTVGPTNLEFGHYRPVTVVVRVFEEVNPPVDNAFATGDTGITTATVTITTTNGTVTPLSVTPIDASGLITFTLVPTDSATPYWVNVAPISGFTRSPGNTGAAQVIPNPTSGQTVGPTNLEFGHYRPVTVVARVFEEVNLPVDNAFATGDTGITTATVTITTTNGTVTPLSVTPIDASGLITFTLVPTDSATPYWVNVAPISGFTRSPGNTGAAQVIPNPTSGQTVGPTNLEFGHYRPVTVVARVFEEVNLPVDNAFATGDTGITTATVTITTTNGTVTPLSVTPIDASGLITFTLVPTDSATPYWVNVAPISGFTRSPGNTGAAQVIPNPTSGQTVGPSGLEFGHYRPVTVVARVFEENPPVDNVFATGDTGITTATVAITTTNGTVTPLSVTPIDASGLITFTLVPTDSATPYWVNVTTPAGFTPSPGNTGAAQVTPNPGPGGTVGPTNLEFGYYRPGAVTGAVRFDRDADNNLFGDSEPGMQGVTVTLRLGGSDVLTTTTDATGAYTFTNVAPANGYSVRVINPDTANFLLVTPTGGDNDMQSTDGGNTYAETNPFTVTSGAVVSGSSDAAVRGRSTVNGAVWEDLNGNGVRDGGEGVGALPGVTVNLTVTVNLPGLLSTQIVTTTTTDASGAYTVTNLPGWASVSSEVSFTLRFATPTGWYETLADVGPQPANNDSDGIGAGADQLDDQGLQRNTTATRDRGYYRPVVIQVRVFEETTSPIDNAYAAGDAPVPGATVALTPNVTLGGPFGPDATGIISYTVAPTTTAYTVGVTPPTGYVASPGNTGTATAPAPLTSGQSIMPLPFGYYRNGVISGTVWFDTNSNGLFDSGEPTMAGVTVTLTLDPDTTVNGNETSIGTFTTGDNGIYQFTAITPTGALTSGTLYRVQFALPAGYAFTAQGAPVTTDNNSDASTVNGYTDRFTVGSNETVTYVDAGAVGNLSLSGTTWEDIDADGVFDAGESPLSGVTLTLTVTSSINSTNPVVTYTVTSGAGSPNFTFNQLPAGNYQLSVTGRPLGYLLSTTGTLSGTLPATGQNFGLYRTASVGDRVWLDVNGNGAYEAGVDAGVPGIAVRLRDAATDTVISTTTTLASGDVGFYGFENVTPGSYVVEFVVPTGFQTVNNGTGSLSVDNDNDAQNNGRTASFTLASSQISTTVDAGLIGSGSISGIAWVDENFNDVRDPGETQRIAGVAVTLTITPTGLGAPLTFNAVTATNGSYAFGNLPPGTFVLTFTKPAGYFDIATRVGSDPTIDSDAPVATGTLGAGQSITTLDAGYRMQTRVFLPLIAVPVTPPDLVVEEFTVTPAKTSYAAGEPVLITVKVKNVGGSPTTIGFWVDLYINPSVAPTTPNVRWNDVCGISPCYGIAWYVNQSLAPGQSITLTSAPGQFAGPQSVWPGSFAGGTNTLYVYVDSYNPPVPTGAVVESNETNNRAQITGFVVTGASLSNGAGPGTPSSTPDAPVALPPRQLPGPVER</sequence>
<dbReference type="SUPFAM" id="SSF117074">
    <property type="entry name" value="Hypothetical protein PA1324"/>
    <property type="match status" value="15"/>
</dbReference>
<gene>
    <name evidence="6" type="ordered locus">Rcas_0929</name>
</gene>
<dbReference type="InterPro" id="IPR033764">
    <property type="entry name" value="Sdr_B"/>
</dbReference>
<feature type="domain" description="SD-repeat containing protein B" evidence="5">
    <location>
        <begin position="559"/>
        <end position="645"/>
    </location>
</feature>
<dbReference type="eggNOG" id="COG1572">
    <property type="taxonomic scope" value="Bacteria"/>
</dbReference>
<feature type="domain" description="SD-repeat containing protein B" evidence="5">
    <location>
        <begin position="701"/>
        <end position="815"/>
    </location>
</feature>
<evidence type="ECO:0000256" key="1">
    <source>
        <dbReference type="ARBA" id="ARBA00004613"/>
    </source>
</evidence>
<feature type="compositionally biased region" description="Polar residues" evidence="4">
    <location>
        <begin position="2845"/>
        <end position="2859"/>
    </location>
</feature>
<keyword evidence="2" id="KW-0964">Secreted</keyword>
<dbReference type="Gene3D" id="2.60.40.10">
    <property type="entry name" value="Immunoglobulins"/>
    <property type="match status" value="15"/>
</dbReference>
<comment type="subcellular location">
    <subcellularLocation>
        <location evidence="1">Secreted</location>
    </subcellularLocation>
</comment>
<dbReference type="RefSeq" id="WP_012119473.1">
    <property type="nucleotide sequence ID" value="NC_009767.1"/>
</dbReference>
<dbReference type="PANTHER" id="PTHR23303:SF15">
    <property type="entry name" value="COLOSSIN-A"/>
    <property type="match status" value="1"/>
</dbReference>
<dbReference type="eggNOG" id="COG4932">
    <property type="taxonomic scope" value="Bacteria"/>
</dbReference>
<feature type="domain" description="SD-repeat containing protein B" evidence="5">
    <location>
        <begin position="174"/>
        <end position="288"/>
    </location>
</feature>
<accession>A7NHU6</accession>
<feature type="domain" description="SD-repeat containing protein B" evidence="5">
    <location>
        <begin position="2350"/>
        <end position="2428"/>
    </location>
</feature>
<feature type="domain" description="SD-repeat containing protein B" evidence="5">
    <location>
        <begin position="1181"/>
        <end position="1281"/>
    </location>
</feature>